<keyword evidence="3" id="KW-0813">Transport</keyword>
<gene>
    <name evidence="11" type="ORF">C7Y72_00405</name>
</gene>
<feature type="transmembrane region" description="Helical" evidence="9">
    <location>
        <begin position="355"/>
        <end position="380"/>
    </location>
</feature>
<name>A0A2T4UG45_9ACTN</name>
<feature type="transmembrane region" description="Helical" evidence="9">
    <location>
        <begin position="219"/>
        <end position="240"/>
    </location>
</feature>
<dbReference type="InterPro" id="IPR036259">
    <property type="entry name" value="MFS_trans_sf"/>
</dbReference>
<dbReference type="Gene3D" id="1.20.1250.20">
    <property type="entry name" value="MFS general substrate transporter like domains"/>
    <property type="match status" value="1"/>
</dbReference>
<evidence type="ECO:0000256" key="3">
    <source>
        <dbReference type="ARBA" id="ARBA00022448"/>
    </source>
</evidence>
<feature type="transmembrane region" description="Helical" evidence="9">
    <location>
        <begin position="327"/>
        <end position="343"/>
    </location>
</feature>
<dbReference type="GO" id="GO:0022857">
    <property type="term" value="F:transmembrane transporter activity"/>
    <property type="evidence" value="ECO:0007669"/>
    <property type="project" value="InterPro"/>
</dbReference>
<comment type="subcellular location">
    <subcellularLocation>
        <location evidence="1">Cell membrane</location>
        <topology evidence="1">Multi-pass membrane protein</topology>
    </subcellularLocation>
</comment>
<dbReference type="NCBIfam" id="TIGR00711">
    <property type="entry name" value="efflux_EmrB"/>
    <property type="match status" value="1"/>
</dbReference>
<feature type="transmembrane region" description="Helical" evidence="9">
    <location>
        <begin position="294"/>
        <end position="315"/>
    </location>
</feature>
<evidence type="ECO:0000256" key="9">
    <source>
        <dbReference type="SAM" id="Phobius"/>
    </source>
</evidence>
<evidence type="ECO:0000256" key="7">
    <source>
        <dbReference type="ARBA" id="ARBA00023136"/>
    </source>
</evidence>
<feature type="transmembrane region" description="Helical" evidence="9">
    <location>
        <begin position="71"/>
        <end position="93"/>
    </location>
</feature>
<keyword evidence="7 9" id="KW-0472">Membrane</keyword>
<protein>
    <submittedName>
        <fullName evidence="11">MFS transporter</fullName>
    </submittedName>
</protein>
<feature type="region of interest" description="Disordered" evidence="8">
    <location>
        <begin position="462"/>
        <end position="487"/>
    </location>
</feature>
<dbReference type="GO" id="GO:0005886">
    <property type="term" value="C:plasma membrane"/>
    <property type="evidence" value="ECO:0007669"/>
    <property type="project" value="UniProtKB-SubCell"/>
</dbReference>
<dbReference type="InterPro" id="IPR011701">
    <property type="entry name" value="MFS"/>
</dbReference>
<comment type="similarity">
    <text evidence="2">Belongs to the major facilitator superfamily. EmrB family.</text>
</comment>
<feature type="transmembrane region" description="Helical" evidence="9">
    <location>
        <begin position="45"/>
        <end position="64"/>
    </location>
</feature>
<feature type="transmembrane region" description="Helical" evidence="9">
    <location>
        <begin position="401"/>
        <end position="418"/>
    </location>
</feature>
<keyword evidence="4" id="KW-1003">Cell membrane</keyword>
<dbReference type="PANTHER" id="PTHR42718">
    <property type="entry name" value="MAJOR FACILITATOR SUPERFAMILY MULTIDRUG TRANSPORTER MFSC"/>
    <property type="match status" value="1"/>
</dbReference>
<evidence type="ECO:0000313" key="12">
    <source>
        <dbReference type="Proteomes" id="UP000240739"/>
    </source>
</evidence>
<organism evidence="11 12">
    <name type="scientific">Paraconexibacter algicola</name>
    <dbReference type="NCBI Taxonomy" id="2133960"/>
    <lineage>
        <taxon>Bacteria</taxon>
        <taxon>Bacillati</taxon>
        <taxon>Actinomycetota</taxon>
        <taxon>Thermoleophilia</taxon>
        <taxon>Solirubrobacterales</taxon>
        <taxon>Paraconexibacteraceae</taxon>
        <taxon>Paraconexibacter</taxon>
    </lineage>
</organism>
<keyword evidence="5 9" id="KW-0812">Transmembrane</keyword>
<evidence type="ECO:0000256" key="5">
    <source>
        <dbReference type="ARBA" id="ARBA00022692"/>
    </source>
</evidence>
<evidence type="ECO:0000313" key="11">
    <source>
        <dbReference type="EMBL" id="PTL58216.1"/>
    </source>
</evidence>
<dbReference type="Pfam" id="PF07690">
    <property type="entry name" value="MFS_1"/>
    <property type="match status" value="1"/>
</dbReference>
<dbReference type="OrthoDB" id="5315310at2"/>
<keyword evidence="6 9" id="KW-1133">Transmembrane helix</keyword>
<dbReference type="PROSITE" id="PS50850">
    <property type="entry name" value="MFS"/>
    <property type="match status" value="1"/>
</dbReference>
<dbReference type="EMBL" id="PYYB01000001">
    <property type="protein sequence ID" value="PTL58216.1"/>
    <property type="molecule type" value="Genomic_DNA"/>
</dbReference>
<evidence type="ECO:0000256" key="4">
    <source>
        <dbReference type="ARBA" id="ARBA00022475"/>
    </source>
</evidence>
<keyword evidence="12" id="KW-1185">Reference proteome</keyword>
<dbReference type="RefSeq" id="WP_107566654.1">
    <property type="nucleotide sequence ID" value="NZ_PYYB01000001.1"/>
</dbReference>
<proteinExistence type="inferred from homology"/>
<evidence type="ECO:0000256" key="1">
    <source>
        <dbReference type="ARBA" id="ARBA00004651"/>
    </source>
</evidence>
<evidence type="ECO:0000256" key="6">
    <source>
        <dbReference type="ARBA" id="ARBA00022989"/>
    </source>
</evidence>
<evidence type="ECO:0000256" key="2">
    <source>
        <dbReference type="ARBA" id="ARBA00008537"/>
    </source>
</evidence>
<feature type="transmembrane region" description="Helical" evidence="9">
    <location>
        <begin position="159"/>
        <end position="181"/>
    </location>
</feature>
<feature type="transmembrane region" description="Helical" evidence="9">
    <location>
        <begin position="134"/>
        <end position="153"/>
    </location>
</feature>
<dbReference type="SUPFAM" id="SSF103473">
    <property type="entry name" value="MFS general substrate transporter"/>
    <property type="match status" value="1"/>
</dbReference>
<feature type="compositionally biased region" description="Low complexity" evidence="8">
    <location>
        <begin position="462"/>
        <end position="478"/>
    </location>
</feature>
<dbReference type="InterPro" id="IPR020846">
    <property type="entry name" value="MFS_dom"/>
</dbReference>
<accession>A0A2T4UG45</accession>
<evidence type="ECO:0000259" key="10">
    <source>
        <dbReference type="PROSITE" id="PS50850"/>
    </source>
</evidence>
<feature type="transmembrane region" description="Helical" evidence="9">
    <location>
        <begin position="438"/>
        <end position="458"/>
    </location>
</feature>
<dbReference type="InterPro" id="IPR004638">
    <property type="entry name" value="EmrB-like"/>
</dbReference>
<dbReference type="Proteomes" id="UP000240739">
    <property type="component" value="Unassembled WGS sequence"/>
</dbReference>
<dbReference type="AlphaFoldDB" id="A0A2T4UG45"/>
<dbReference type="Gene3D" id="1.20.1720.10">
    <property type="entry name" value="Multidrug resistance protein D"/>
    <property type="match status" value="1"/>
</dbReference>
<sequence length="487" mass="48807">MTRRPVLLTITAAQALSVASASVVAVALPQLGRDLDASASELQWVVDAFVIVFASLLVAGGVLGDRVGRRTTFLAGLSLFALGSLWCALAPSVPALLVGRVVQGVGPALLLPASLALVTAIFPDPVERARAIGVWATGSGLGLASGPTVGGILVEAFDWRAVFAINVPLAAALLVVGVRGLPRLPPTPSPHRFDVGGALLLTGGIAALCFAIIEGRTLGWGSPGIVASAALAAVLLAGFLRWEQGRPEPLVVPALLLQRTFLAANLAGGTVFFALIGGTVYFTAFFQQVQGRSALESGFCMLPLGLAVVLVAPLAGRLTPRLGAGRLMLAGLAVAATATLLMLRLEPGLGYGAIWWNVALVGVGTGLALPPMTVTALSAVDPARTGMASAVHNASRQVGQTLGVAVLGTIIAAHAGAADGGRALRGVAAQDWVDGLHVALVVAAALLVAVAVAVAALVRPGSGGPPAAATTGTVARPAGPEPLRPAA</sequence>
<feature type="transmembrane region" description="Helical" evidence="9">
    <location>
        <begin position="193"/>
        <end position="213"/>
    </location>
</feature>
<feature type="transmembrane region" description="Helical" evidence="9">
    <location>
        <begin position="261"/>
        <end position="282"/>
    </location>
</feature>
<dbReference type="CDD" id="cd17321">
    <property type="entry name" value="MFS_MMR_MDR_like"/>
    <property type="match status" value="1"/>
</dbReference>
<comment type="caution">
    <text evidence="11">The sequence shown here is derived from an EMBL/GenBank/DDBJ whole genome shotgun (WGS) entry which is preliminary data.</text>
</comment>
<evidence type="ECO:0000256" key="8">
    <source>
        <dbReference type="SAM" id="MobiDB-lite"/>
    </source>
</evidence>
<feature type="domain" description="Major facilitator superfamily (MFS) profile" evidence="10">
    <location>
        <begin position="6"/>
        <end position="462"/>
    </location>
</feature>
<dbReference type="PANTHER" id="PTHR42718:SF9">
    <property type="entry name" value="MAJOR FACILITATOR SUPERFAMILY MULTIDRUG TRANSPORTER MFSC"/>
    <property type="match status" value="1"/>
</dbReference>
<reference evidence="11 12" key="1">
    <citation type="submission" date="2018-03" db="EMBL/GenBank/DDBJ databases">
        <title>Aquarubrobacter algicola gen. nov., sp. nov., a novel actinobacterium isolated from shallow eutrophic lake during the end of cyanobacterial harmful algal blooms.</title>
        <authorList>
            <person name="Chun S.J."/>
        </authorList>
    </citation>
    <scope>NUCLEOTIDE SEQUENCE [LARGE SCALE GENOMIC DNA]</scope>
    <source>
        <strain evidence="11 12">Seoho-28</strain>
    </source>
</reference>